<feature type="compositionally biased region" description="Basic and acidic residues" evidence="2">
    <location>
        <begin position="479"/>
        <end position="495"/>
    </location>
</feature>
<proteinExistence type="predicted"/>
<reference evidence="3" key="1">
    <citation type="submission" date="2021-09" db="EMBL/GenBank/DDBJ databases">
        <authorList>
            <consortium name="AG Swart"/>
            <person name="Singh M."/>
            <person name="Singh A."/>
            <person name="Seah K."/>
            <person name="Emmerich C."/>
        </authorList>
    </citation>
    <scope>NUCLEOTIDE SEQUENCE</scope>
    <source>
        <strain evidence="3">ATCC30299</strain>
    </source>
</reference>
<evidence type="ECO:0000313" key="4">
    <source>
        <dbReference type="Proteomes" id="UP001162131"/>
    </source>
</evidence>
<feature type="region of interest" description="Disordered" evidence="2">
    <location>
        <begin position="451"/>
        <end position="495"/>
    </location>
</feature>
<organism evidence="3 4">
    <name type="scientific">Blepharisma stoltei</name>
    <dbReference type="NCBI Taxonomy" id="1481888"/>
    <lineage>
        <taxon>Eukaryota</taxon>
        <taxon>Sar</taxon>
        <taxon>Alveolata</taxon>
        <taxon>Ciliophora</taxon>
        <taxon>Postciliodesmatophora</taxon>
        <taxon>Heterotrichea</taxon>
        <taxon>Heterotrichida</taxon>
        <taxon>Blepharismidae</taxon>
        <taxon>Blepharisma</taxon>
    </lineage>
</organism>
<keyword evidence="1" id="KW-0175">Coiled coil</keyword>
<dbReference type="Proteomes" id="UP001162131">
    <property type="component" value="Unassembled WGS sequence"/>
</dbReference>
<feature type="compositionally biased region" description="Basic and acidic residues" evidence="2">
    <location>
        <begin position="1800"/>
        <end position="1817"/>
    </location>
</feature>
<feature type="coiled-coil region" evidence="1">
    <location>
        <begin position="1515"/>
        <end position="1665"/>
    </location>
</feature>
<feature type="compositionally biased region" description="Basic and acidic residues" evidence="2">
    <location>
        <begin position="1980"/>
        <end position="2040"/>
    </location>
</feature>
<dbReference type="EMBL" id="CAJZBQ010000036">
    <property type="protein sequence ID" value="CAG9324618.1"/>
    <property type="molecule type" value="Genomic_DNA"/>
</dbReference>
<comment type="caution">
    <text evidence="3">The sequence shown here is derived from an EMBL/GenBank/DDBJ whole genome shotgun (WGS) entry which is preliminary data.</text>
</comment>
<protein>
    <submittedName>
        <fullName evidence="3">Uncharacterized protein</fullName>
    </submittedName>
</protein>
<feature type="compositionally biased region" description="Polar residues" evidence="2">
    <location>
        <begin position="461"/>
        <end position="476"/>
    </location>
</feature>
<accession>A0AAU9JFZ0</accession>
<name>A0AAU9JFZ0_9CILI</name>
<sequence>MLDSHIEPLQVILRESEQLGALSPFARLNYRYSTSDKGKEKDATSILVTAASQQGAEQLRRALAAKRRNDISLHVYPDLPQIPSFLSCVDDRTNNNILDDVDGKLHVLMFMNDVKENKQLLAQLNDLQELKIELHLCVFGIDIQKVRDQTNKNKWSKFRICRTGGQKQEKEMAKELGIDRFPYGLLFYNKRIVSKGALNIADIEKALQHLNKLNMFEAVNLISLPNLQGCEVWDSQQKRDVNVMLEGEVVLEFWDHTCEDVLHDKDQLIQNSQYLRGMRFIQVYAGSSKQTLKTGFRLKHLGLEHPTAKKLQIFELPCTFVLSGGRIIWKGNRQFANFPKVIENLKRNRPLEEASPIFKDAWKKLKETALKALNEVYAGDKANTPTIQFHAQTDVFCQARSAERYKSYIAANIANDRQKDLAIRLFNALEKKLPNLRCLFRHVESGVTGNQFTFRIPPPGQASNPNAQRSLNQSPSKGKVQDAKPAAKPEDPNTRILDKHVDPLQVILREGEQLGGLSPFARLNFHYCTSDNGKEKDASSILVTAASPQEEEKIRKSLAAKRRNDIALRVYQDLPQIPLTISVVDDKTNNNILDDVDGKLHVLMLLNDIKENKEVLAQLNQLEELKIDLHLCVFGMDMQKVKDKANKNKWSKFRLCRSGGQKQEKETARVLGIDRFPYAVFFYNKRIVSKGMLNVADIQKALQHLNKLNMFEAVNLMALPNLQGCEVWDSQQKRDVNVMLEGEVVLEFWDDTCQDVLHDKDQLIQGSKHLQRMRFIQVYAGSTKQTLKTGFRLKHLGLEHPTAKKLQIFELPCTFVLDNGRIIWKGNRQYHDFVKLVDNLKKNKAPDEPVPLYKDAWKKLKETTHKALTDVYASDKASAPQIHFHAQTDVFCQTRSAERYKAYIAANIANDRQKDLAIRLFNTLEKKLPNLRCLFRHVETGIMGNHITFRLPPPGQAPQQKQVPQKGSNISPTKEKPKEATKPGAKPTEPNTRILDKHVEPLQVILRESEQLGGLSPFARLNFRYCTSDKGKEKDATSILVTAASQQEEEKIRKSLAAKRRNDIALRVYQDLPQIPLTLSMVDDKTNNNILDDVDGKLHVLMILNQVKENKQLLAQLNQLEELKIELHLCVFGMDMEKVKKKANKNKWAKFRLCRSGGQKPEKAIATQFGIEKYPYGILFYNKRIVSKGVLNIGDIEKALQHLNKLNMFEAVNLIALPNLRGCEVWDSQQKKDVNVMLEGEVVLEFWDDTCQDVLHDKDQLIQGSKHLQRMRFVQVYAGSAKQTLKTGFRLKHLGLDHPTAKKLQIFELPCTFVIDNGRIIWKGNRQFVDFVKLIDNLKKNKAPDEPVPILRDAWKKLKETALKALTDVYSSDKASAPQINFHVQTDVFCQARSAERYKSYIAASISNDRQKDLAVRLFNTLEKKLPNLRCLFRHVETGVTGNQFTFRLPPPGQGSQQSLNKNQKISPERQRPSPQPMAHQSSYRNEAKYGFDLGGQLLGMSNELSNETDHGRRVDLLNRSLQNQEELNRQLQYQVKDYDRISEVVKDQRQALSEKDALIAKLRAKLADYKDTPVEKLHSRVNELLSDKIRLEALVAESDKKLKEQTAKANRLKIDVESSEVLLEKRESQLNILIGKVKAQEHEIMTLKSEVKKKQAALSTLESELKGLRPYQDADEVILKQSDNLQDLHKQIIAKNHEISMLKEVISKWKHDSRSPEPYSTKSQHKLPSVRGASSLANSVEGGSTRSWSKKLEKKGYNSSSHHSDYAIEDFTSPKMHSKGKKYAKPIVHDEYEEYESASFRESKKAKYKDVPEDYNLHPSIRSEYVKGHAKYDEYERRAAYEEEKERHAEYERMKKEHQRYPSDNSEYEYRKKHEYQEEHERHPSKHNTYDSERYERERKPERHDSYGREESYERRYEKRNESLERDQRHDTIHKGDKYDIDREERHEREKGERHETVQKKHDTQAKGDKKIQSNAELKGVESSKKGEAKQQIKPEEKKGKKQEDAKGKHEEKKGSQAKLDPKKDAKKYSDSDSDSDRGRKGRDKRSSSRSSSEDKKVKHRSSSSSRSRSNSNNKKNKGKSVQPPAPAQPAKGATGKAAVPAKKR</sequence>
<feature type="compositionally biased region" description="Low complexity" evidence="2">
    <location>
        <begin position="2090"/>
        <end position="2100"/>
    </location>
</feature>
<feature type="compositionally biased region" description="Basic and acidic residues" evidence="2">
    <location>
        <begin position="1751"/>
        <end position="1766"/>
    </location>
</feature>
<feature type="region of interest" description="Disordered" evidence="2">
    <location>
        <begin position="1799"/>
        <end position="2106"/>
    </location>
</feature>
<feature type="compositionally biased region" description="Basic and acidic residues" evidence="2">
    <location>
        <begin position="1825"/>
        <end position="1862"/>
    </location>
</feature>
<feature type="compositionally biased region" description="Basic and acidic residues" evidence="2">
    <location>
        <begin position="1869"/>
        <end position="1973"/>
    </location>
</feature>
<evidence type="ECO:0000313" key="3">
    <source>
        <dbReference type="EMBL" id="CAG9324618.1"/>
    </source>
</evidence>
<feature type="compositionally biased region" description="Polar residues" evidence="2">
    <location>
        <begin position="1736"/>
        <end position="1748"/>
    </location>
</feature>
<feature type="compositionally biased region" description="Polar residues" evidence="2">
    <location>
        <begin position="957"/>
        <end position="971"/>
    </location>
</feature>
<feature type="region of interest" description="Disordered" evidence="2">
    <location>
        <begin position="1712"/>
        <end position="1766"/>
    </location>
</feature>
<evidence type="ECO:0000256" key="2">
    <source>
        <dbReference type="SAM" id="MobiDB-lite"/>
    </source>
</evidence>
<feature type="compositionally biased region" description="Low complexity" evidence="2">
    <location>
        <begin position="2064"/>
        <end position="2075"/>
    </location>
</feature>
<evidence type="ECO:0000256" key="1">
    <source>
        <dbReference type="SAM" id="Coils"/>
    </source>
</evidence>
<feature type="region of interest" description="Disordered" evidence="2">
    <location>
        <begin position="1444"/>
        <end position="1483"/>
    </location>
</feature>
<keyword evidence="4" id="KW-1185">Reference proteome</keyword>
<feature type="compositionally biased region" description="Polar residues" evidence="2">
    <location>
        <begin position="1454"/>
        <end position="1466"/>
    </location>
</feature>
<feature type="region of interest" description="Disordered" evidence="2">
    <location>
        <begin position="946"/>
        <end position="993"/>
    </location>
</feature>
<gene>
    <name evidence="3" type="ORF">BSTOLATCC_MIC36404</name>
</gene>